<protein>
    <submittedName>
        <fullName evidence="1">Uncharacterized protein</fullName>
    </submittedName>
</protein>
<keyword evidence="2" id="KW-1185">Reference proteome</keyword>
<dbReference type="HOGENOM" id="CLU_1939730_0_0_1"/>
<evidence type="ECO:0000313" key="1">
    <source>
        <dbReference type="EMBL" id="CCH42507.1"/>
    </source>
</evidence>
<comment type="caution">
    <text evidence="1">The sequence shown here is derived from an EMBL/GenBank/DDBJ whole genome shotgun (WGS) entry which is preliminary data.</text>
</comment>
<gene>
    <name evidence="1" type="ORF">BN7_2051</name>
</gene>
<proteinExistence type="predicted"/>
<dbReference type="InParanoid" id="K0KK08"/>
<dbReference type="EMBL" id="CAIF01000047">
    <property type="protein sequence ID" value="CCH42507.1"/>
    <property type="molecule type" value="Genomic_DNA"/>
</dbReference>
<sequence>MVVFGVVGGGDFVLRVRKSIVWIEDTGTVPFGQLKDKLNHNKLSRVEYIRIFDLEGCIDTLEELQNRDDCVLILSNLGGMSKNQSENDELEGNYLVNEVMMKLRRRTSDCYIVFQSSGMLEYFVDEIVNV</sequence>
<dbReference type="Proteomes" id="UP000009328">
    <property type="component" value="Unassembled WGS sequence"/>
</dbReference>
<name>K0KK08_WICCF</name>
<reference evidence="1 2" key="1">
    <citation type="journal article" date="2012" name="Eukaryot. Cell">
        <title>Draft genome sequence of Wickerhamomyces ciferrii NRRL Y-1031 F-60-10.</title>
        <authorList>
            <person name="Schneider J."/>
            <person name="Andrea H."/>
            <person name="Blom J."/>
            <person name="Jaenicke S."/>
            <person name="Ruckert C."/>
            <person name="Schorsch C."/>
            <person name="Szczepanowski R."/>
            <person name="Farwick M."/>
            <person name="Goesmann A."/>
            <person name="Puhler A."/>
            <person name="Schaffer S."/>
            <person name="Tauch A."/>
            <person name="Kohler T."/>
            <person name="Brinkrolf K."/>
        </authorList>
    </citation>
    <scope>NUCLEOTIDE SEQUENCE [LARGE SCALE GENOMIC DNA]</scope>
    <source>
        <strain evidence="2">ATCC 14091 / BCRC 22168 / CBS 111 / JCM 3599 / NBRC 0793 / NRRL Y-1031 F-60-10</strain>
    </source>
</reference>
<organism evidence="1 2">
    <name type="scientific">Wickerhamomyces ciferrii (strain ATCC 14091 / BCRC 22168 / CBS 111 / JCM 3599 / NBRC 0793 / NRRL Y-1031 F-60-10)</name>
    <name type="common">Yeast</name>
    <name type="synonym">Pichia ciferrii</name>
    <dbReference type="NCBI Taxonomy" id="1206466"/>
    <lineage>
        <taxon>Eukaryota</taxon>
        <taxon>Fungi</taxon>
        <taxon>Dikarya</taxon>
        <taxon>Ascomycota</taxon>
        <taxon>Saccharomycotina</taxon>
        <taxon>Saccharomycetes</taxon>
        <taxon>Phaffomycetales</taxon>
        <taxon>Wickerhamomycetaceae</taxon>
        <taxon>Wickerhamomyces</taxon>
    </lineage>
</organism>
<evidence type="ECO:0000313" key="2">
    <source>
        <dbReference type="Proteomes" id="UP000009328"/>
    </source>
</evidence>
<accession>K0KK08</accession>
<dbReference type="AlphaFoldDB" id="K0KK08"/>